<keyword evidence="5" id="KW-1185">Reference proteome</keyword>
<name>D2S2L0_HALTV</name>
<geneLocation type="plasmid" evidence="4 5">
    <name>pHTUR03</name>
</geneLocation>
<dbReference type="Pfam" id="PF04967">
    <property type="entry name" value="HTH_10"/>
    <property type="match status" value="1"/>
</dbReference>
<dbReference type="AlphaFoldDB" id="D2S2L0"/>
<reference evidence="4 5" key="1">
    <citation type="journal article" date="2010" name="Stand. Genomic Sci.">
        <title>Complete genome sequence of Haloterrigena turkmenica type strain (4k).</title>
        <authorList>
            <person name="Saunders E."/>
            <person name="Tindall B.J."/>
            <person name="Fahnrich R."/>
            <person name="Lapidus A."/>
            <person name="Copeland A."/>
            <person name="Del Rio T.G."/>
            <person name="Lucas S."/>
            <person name="Chen F."/>
            <person name="Tice H."/>
            <person name="Cheng J.F."/>
            <person name="Han C."/>
            <person name="Detter J.C."/>
            <person name="Bruce D."/>
            <person name="Goodwin L."/>
            <person name="Chain P."/>
            <person name="Pitluck S."/>
            <person name="Pati A."/>
            <person name="Ivanova N."/>
            <person name="Mavromatis K."/>
            <person name="Chen A."/>
            <person name="Palaniappan K."/>
            <person name="Land M."/>
            <person name="Hauser L."/>
            <person name="Chang Y.J."/>
            <person name="Jeffries C.D."/>
            <person name="Brettin T."/>
            <person name="Rohde M."/>
            <person name="Goker M."/>
            <person name="Bristow J."/>
            <person name="Eisen J.A."/>
            <person name="Markowitz V."/>
            <person name="Hugenholtz P."/>
            <person name="Klenk H.P."/>
            <person name="Kyrpides N.C."/>
        </authorList>
    </citation>
    <scope>NUCLEOTIDE SEQUENCE [LARGE SCALE GENOMIC DNA]</scope>
    <source>
        <strain evidence="5">ATCC 51198 / DSM 5511 / JCM 9101 / NCIMB 13204 / VKM B-1734 / 4k</strain>
    </source>
</reference>
<dbReference type="InterPro" id="IPR007050">
    <property type="entry name" value="HTH_bacterioopsin"/>
</dbReference>
<dbReference type="PANTHER" id="PTHR34236">
    <property type="entry name" value="DIMETHYL SULFOXIDE REDUCTASE TRANSCRIPTIONAL ACTIVATOR"/>
    <property type="match status" value="1"/>
</dbReference>
<evidence type="ECO:0000313" key="4">
    <source>
        <dbReference type="EMBL" id="ADB63607.1"/>
    </source>
</evidence>
<keyword evidence="1" id="KW-0805">Transcription regulation</keyword>
<protein>
    <submittedName>
        <fullName evidence="4">Bacterio-opsin activator HTH domain protein</fullName>
    </submittedName>
</protein>
<keyword evidence="2" id="KW-0804">Transcription</keyword>
<accession>D2S2L0</accession>
<evidence type="ECO:0000259" key="3">
    <source>
        <dbReference type="Pfam" id="PF04967"/>
    </source>
</evidence>
<dbReference type="OrthoDB" id="202021at2157"/>
<keyword evidence="4" id="KW-0614">Plasmid</keyword>
<gene>
    <name evidence="4" type="ordered locus">Htur_4849</name>
</gene>
<dbReference type="GeneID" id="8745479"/>
<feature type="domain" description="HTH bat-type" evidence="3">
    <location>
        <begin position="156"/>
        <end position="207"/>
    </location>
</feature>
<proteinExistence type="predicted"/>
<dbReference type="EMBL" id="CP001863">
    <property type="protein sequence ID" value="ADB63607.1"/>
    <property type="molecule type" value="Genomic_DNA"/>
</dbReference>
<organism evidence="4 5">
    <name type="scientific">Haloterrigena turkmenica (strain ATCC 51198 / DSM 5511 / JCM 9101 / NCIMB 13204 / VKM B-1734 / 4k)</name>
    <name type="common">Halococcus turkmenicus</name>
    <dbReference type="NCBI Taxonomy" id="543526"/>
    <lineage>
        <taxon>Archaea</taxon>
        <taxon>Methanobacteriati</taxon>
        <taxon>Methanobacteriota</taxon>
        <taxon>Stenosarchaea group</taxon>
        <taxon>Halobacteria</taxon>
        <taxon>Halobacteriales</taxon>
        <taxon>Natrialbaceae</taxon>
        <taxon>Haloterrigena</taxon>
    </lineage>
</organism>
<sequence length="222" mass="25514">MALVGRVKLGLLYLHETFEAVPDMKLQQEEFRTVSGEPRLTVWAWGDDFDSFETALTTDSTIAGYQRLSDLHEKRLYQLIFLKGREKKYLYPIALEQNIMAIRVIITSDGANLIPRFPSREAITAYHEACQERGISFQLQQLYREKPDDPSEQFGLTPGQREVLIRAHKRGYFNQPRNVTLEELAEGMEVSSSALGRRMRRALDTLIDQTVRSNRDGSDDES</sequence>
<dbReference type="PANTHER" id="PTHR34236:SF1">
    <property type="entry name" value="DIMETHYL SULFOXIDE REDUCTASE TRANSCRIPTIONAL ACTIVATOR"/>
    <property type="match status" value="1"/>
</dbReference>
<dbReference type="HOGENOM" id="CLU_076274_1_0_2"/>
<evidence type="ECO:0000313" key="5">
    <source>
        <dbReference type="Proteomes" id="UP000001903"/>
    </source>
</evidence>
<evidence type="ECO:0000256" key="2">
    <source>
        <dbReference type="ARBA" id="ARBA00023163"/>
    </source>
</evidence>
<dbReference type="Proteomes" id="UP000001903">
    <property type="component" value="Plasmid pHTUR03"/>
</dbReference>
<dbReference type="RefSeq" id="WP_012945850.1">
    <property type="nucleotide sequence ID" value="NC_013746.1"/>
</dbReference>
<evidence type="ECO:0000256" key="1">
    <source>
        <dbReference type="ARBA" id="ARBA00023015"/>
    </source>
</evidence>
<dbReference type="KEGG" id="htu:Htur_4849"/>